<gene>
    <name evidence="1" type="ORF">F4V91_09250</name>
</gene>
<organism evidence="1 2">
    <name type="scientific">Neorhizobium galegae</name>
    <name type="common">Rhizobium galegae</name>
    <dbReference type="NCBI Taxonomy" id="399"/>
    <lineage>
        <taxon>Bacteria</taxon>
        <taxon>Pseudomonadati</taxon>
        <taxon>Pseudomonadota</taxon>
        <taxon>Alphaproteobacteria</taxon>
        <taxon>Hyphomicrobiales</taxon>
        <taxon>Rhizobiaceae</taxon>
        <taxon>Rhizobium/Agrobacterium group</taxon>
        <taxon>Neorhizobium</taxon>
    </lineage>
</organism>
<dbReference type="EMBL" id="VZUL01000002">
    <property type="protein sequence ID" value="KAB1086599.1"/>
    <property type="molecule type" value="Genomic_DNA"/>
</dbReference>
<dbReference type="RefSeq" id="WP_151042084.1">
    <property type="nucleotide sequence ID" value="NZ_VZUL01000002.1"/>
</dbReference>
<dbReference type="AlphaFoldDB" id="A0A6A1TQ40"/>
<name>A0A6A1TQ40_NEOGA</name>
<evidence type="ECO:0000313" key="1">
    <source>
        <dbReference type="EMBL" id="KAB1086599.1"/>
    </source>
</evidence>
<sequence length="79" mass="7864">MPRGEALGAEEGDPFLGDKQFAVTILQDADAGGFACGGDFGGATPGASARAAPADLRHAESIGEAAADAVFERCRLLAG</sequence>
<accession>A0A6A1TQ40</accession>
<evidence type="ECO:0000313" key="2">
    <source>
        <dbReference type="Proteomes" id="UP000386575"/>
    </source>
</evidence>
<reference evidence="1 2" key="1">
    <citation type="submission" date="2019-09" db="EMBL/GenBank/DDBJ databases">
        <title>Genome sequencing of Ng87 strain.</title>
        <authorList>
            <person name="Karasev E.S."/>
            <person name="Andronov E."/>
        </authorList>
    </citation>
    <scope>NUCLEOTIDE SEQUENCE [LARGE SCALE GENOMIC DNA]</scope>
    <source>
        <strain evidence="1 2">Ng87</strain>
    </source>
</reference>
<comment type="caution">
    <text evidence="1">The sequence shown here is derived from an EMBL/GenBank/DDBJ whole genome shotgun (WGS) entry which is preliminary data.</text>
</comment>
<protein>
    <submittedName>
        <fullName evidence="1">Uncharacterized protein</fullName>
    </submittedName>
</protein>
<proteinExistence type="predicted"/>
<dbReference type="Proteomes" id="UP000386575">
    <property type="component" value="Unassembled WGS sequence"/>
</dbReference>